<evidence type="ECO:0000256" key="5">
    <source>
        <dbReference type="ARBA" id="ARBA00057150"/>
    </source>
</evidence>
<dbReference type="PANTHER" id="PTHR42796">
    <property type="entry name" value="FUMARYLACETOACETATE HYDROLASE DOMAIN-CONTAINING PROTEIN 2A-RELATED"/>
    <property type="match status" value="1"/>
</dbReference>
<comment type="similarity">
    <text evidence="1">Belongs to the FAH family.</text>
</comment>
<reference evidence="9 10" key="1">
    <citation type="submission" date="2016-12" db="EMBL/GenBank/DDBJ databases">
        <title>Izhakiella australiana sp. nov. of genus Izhakiella isolated from Australian desert.</title>
        <authorList>
            <person name="Ji M."/>
        </authorList>
    </citation>
    <scope>NUCLEOTIDE SEQUENCE [LARGE SCALE GENOMIC DNA]</scope>
    <source>
        <strain evidence="9 10">D4N98</strain>
    </source>
</reference>
<evidence type="ECO:0000256" key="7">
    <source>
        <dbReference type="ARBA" id="ARBA00060680"/>
    </source>
</evidence>
<comment type="function">
    <text evidence="5">Decarboxylates OPET (5-oxo-pent-3-ene-1,2,5-tricarboxylic acid) into HHDD (2-hydroxy-hept-2,4-diene-1,7-dioate) and isomerizes it to OHED (2-oxo-hept-3-ene-1,7-dioate).</text>
</comment>
<dbReference type="AlphaFoldDB" id="A0A1S8YM56"/>
<dbReference type="PANTHER" id="PTHR42796:SF4">
    <property type="entry name" value="FUMARYLACETOACETATE HYDROLASE DOMAIN-CONTAINING PROTEIN 2A"/>
    <property type="match status" value="1"/>
</dbReference>
<dbReference type="InterPro" id="IPR051121">
    <property type="entry name" value="FAH"/>
</dbReference>
<dbReference type="GO" id="GO:0008704">
    <property type="term" value="F:5-carboxymethyl-2-hydroxymuconate delta-isomerase activity"/>
    <property type="evidence" value="ECO:0007669"/>
    <property type="project" value="UniProtKB-EC"/>
</dbReference>
<dbReference type="Pfam" id="PF01557">
    <property type="entry name" value="FAA_hydrolase"/>
    <property type="match status" value="1"/>
</dbReference>
<comment type="pathway">
    <text evidence="6">Aromatic compound metabolism; 4-hydroxyphenylacetate degradation; pyruvate and succinate semialdehyde from 4-hydroxyphenylacetate: step 4/7.</text>
</comment>
<dbReference type="InterPro" id="IPR011234">
    <property type="entry name" value="Fumarylacetoacetase-like_C"/>
</dbReference>
<dbReference type="OrthoDB" id="9805307at2"/>
<comment type="caution">
    <text evidence="9">The sequence shown here is derived from an EMBL/GenBank/DDBJ whole genome shotgun (WGS) entry which is preliminary data.</text>
</comment>
<dbReference type="GO" id="GO:0046872">
    <property type="term" value="F:metal ion binding"/>
    <property type="evidence" value="ECO:0007669"/>
    <property type="project" value="UniProtKB-KW"/>
</dbReference>
<gene>
    <name evidence="9" type="ORF">BTJ39_12400</name>
</gene>
<keyword evidence="10" id="KW-1185">Reference proteome</keyword>
<dbReference type="GO" id="GO:0018800">
    <property type="term" value="F:5-oxopent-3-ene-1,2,5-tricarboxylate decarboxylase activity"/>
    <property type="evidence" value="ECO:0007669"/>
    <property type="project" value="UniProtKB-EC"/>
</dbReference>
<dbReference type="Gene3D" id="3.90.850.10">
    <property type="entry name" value="Fumarylacetoacetase-like, C-terminal domain"/>
    <property type="match status" value="1"/>
</dbReference>
<feature type="domain" description="Fumarylacetoacetase-like C-terminal" evidence="8">
    <location>
        <begin position="72"/>
        <end position="277"/>
    </location>
</feature>
<evidence type="ECO:0000259" key="8">
    <source>
        <dbReference type="Pfam" id="PF01557"/>
    </source>
</evidence>
<evidence type="ECO:0000256" key="3">
    <source>
        <dbReference type="ARBA" id="ARBA00051258"/>
    </source>
</evidence>
<proteinExistence type="inferred from homology"/>
<evidence type="ECO:0000256" key="1">
    <source>
        <dbReference type="ARBA" id="ARBA00010211"/>
    </source>
</evidence>
<accession>A0A1S8YM56</accession>
<protein>
    <recommendedName>
        <fullName evidence="8">Fumarylacetoacetase-like C-terminal domain-containing protein</fullName>
    </recommendedName>
</protein>
<organism evidence="9 10">
    <name type="scientific">Izhakiella australiensis</name>
    <dbReference type="NCBI Taxonomy" id="1926881"/>
    <lineage>
        <taxon>Bacteria</taxon>
        <taxon>Pseudomonadati</taxon>
        <taxon>Pseudomonadota</taxon>
        <taxon>Gammaproteobacteria</taxon>
        <taxon>Enterobacterales</taxon>
        <taxon>Erwiniaceae</taxon>
        <taxon>Izhakiella</taxon>
    </lineage>
</organism>
<dbReference type="STRING" id="1926881.BTJ39_12400"/>
<evidence type="ECO:0000256" key="6">
    <source>
        <dbReference type="ARBA" id="ARBA00060569"/>
    </source>
</evidence>
<comment type="catalytic activity">
    <reaction evidence="3">
        <text>(3E,5R)-5-carboxy-2-oxohept-3-enedioate + H(+) = (4Z)-2-oxohept-4-enedioate + CO2</text>
        <dbReference type="Rhea" id="RHEA:14397"/>
        <dbReference type="ChEBI" id="CHEBI:15378"/>
        <dbReference type="ChEBI" id="CHEBI:16526"/>
        <dbReference type="ChEBI" id="CHEBI:87491"/>
        <dbReference type="ChEBI" id="CHEBI:87507"/>
        <dbReference type="EC" id="4.1.1.68"/>
    </reaction>
</comment>
<evidence type="ECO:0000256" key="4">
    <source>
        <dbReference type="ARBA" id="ARBA00052790"/>
    </source>
</evidence>
<dbReference type="GO" id="GO:0019752">
    <property type="term" value="P:carboxylic acid metabolic process"/>
    <property type="evidence" value="ECO:0007669"/>
    <property type="project" value="UniProtKB-ARBA"/>
</dbReference>
<comment type="catalytic activity">
    <reaction evidence="4">
        <text>(2E,4Z)-5-hydroxypenta-2,4-diene-1,2,5-tricarboxylate = (3E,5R)-5-carboxy-2-oxohept-3-enedioate</text>
        <dbReference type="Rhea" id="RHEA:18813"/>
        <dbReference type="ChEBI" id="CHEBI:47961"/>
        <dbReference type="ChEBI" id="CHEBI:87491"/>
        <dbReference type="EC" id="5.3.3.10"/>
    </reaction>
</comment>
<comment type="pathway">
    <text evidence="7">Aromatic compound metabolism; 4-hydroxyphenylacetate degradation; pyruvate and succinate semialdehyde from 4-hydroxyphenylacetate: step 5/7.</text>
</comment>
<dbReference type="Proteomes" id="UP000190667">
    <property type="component" value="Unassembled WGS sequence"/>
</dbReference>
<name>A0A1S8YM56_9GAMM</name>
<dbReference type="FunFam" id="3.90.850.10:FF:000002">
    <property type="entry name" value="2-hydroxyhepta-2,4-diene-1,7-dioate isomerase"/>
    <property type="match status" value="1"/>
</dbReference>
<keyword evidence="2" id="KW-0479">Metal-binding</keyword>
<dbReference type="SUPFAM" id="SSF56529">
    <property type="entry name" value="FAH"/>
    <property type="match status" value="1"/>
</dbReference>
<dbReference type="InterPro" id="IPR036663">
    <property type="entry name" value="Fumarylacetoacetase_C_sf"/>
</dbReference>
<evidence type="ECO:0000313" key="9">
    <source>
        <dbReference type="EMBL" id="OON39826.1"/>
    </source>
</evidence>
<dbReference type="EMBL" id="MRUL01000007">
    <property type="protein sequence ID" value="OON39826.1"/>
    <property type="molecule type" value="Genomic_DNA"/>
</dbReference>
<evidence type="ECO:0000256" key="2">
    <source>
        <dbReference type="ARBA" id="ARBA00022723"/>
    </source>
</evidence>
<sequence length="287" mass="31158">MKLVRWGERGNEKAGIIDQRQQARDVSHLVADWRGDTITAENLQRLRATAVDSLPLLPDDTRLGPCVAQPGKIICVGLNYRDHAREAGMDLPAEPILFLKVTSAITGPNDAIEIPPQANKVDWEVELGVVIGRHGRNLRQEDALRHVAGYCIVNDVSERAWQIERGGQWDKGKNADTFAPLGPWLVTADEIADVQNLSLWLEVDGVRRQDSNTREMVFGVAGLVAYISQFMSLHPGDIIATGTPAGVGMGFKPPVYLKPGQRVRLGISGLGEQHNAIIAAADAGTAA</sequence>
<dbReference type="RefSeq" id="WP_078003015.1">
    <property type="nucleotide sequence ID" value="NZ_MRUL01000007.1"/>
</dbReference>
<evidence type="ECO:0000313" key="10">
    <source>
        <dbReference type="Proteomes" id="UP000190667"/>
    </source>
</evidence>